<proteinExistence type="predicted"/>
<keyword evidence="1" id="KW-0472">Membrane</keyword>
<evidence type="ECO:0000256" key="2">
    <source>
        <dbReference type="SAM" id="SignalP"/>
    </source>
</evidence>
<dbReference type="STRING" id="1034346.GCA_000313565_02959"/>
<evidence type="ECO:0000313" key="4">
    <source>
        <dbReference type="Proteomes" id="UP000247612"/>
    </source>
</evidence>
<reference evidence="3 4" key="1">
    <citation type="submission" date="2018-05" db="EMBL/GenBank/DDBJ databases">
        <title>Genomic Encyclopedia of Type Strains, Phase IV (KMG-IV): sequencing the most valuable type-strain genomes for metagenomic binning, comparative biology and taxonomic classification.</title>
        <authorList>
            <person name="Goeker M."/>
        </authorList>
    </citation>
    <scope>NUCLEOTIDE SEQUENCE [LARGE SCALE GENOMIC DNA]</scope>
    <source>
        <strain evidence="3 4">JC118</strain>
    </source>
</reference>
<evidence type="ECO:0000256" key="1">
    <source>
        <dbReference type="SAM" id="Phobius"/>
    </source>
</evidence>
<dbReference type="AlphaFoldDB" id="A0A318KZ82"/>
<dbReference type="OrthoDB" id="9878223at2"/>
<keyword evidence="4" id="KW-1185">Reference proteome</keyword>
<accession>A0A318KZ82</accession>
<dbReference type="Proteomes" id="UP000247612">
    <property type="component" value="Unassembled WGS sequence"/>
</dbReference>
<keyword evidence="1" id="KW-0812">Transmembrane</keyword>
<dbReference type="EMBL" id="QJKH01000007">
    <property type="protein sequence ID" value="PXX78553.1"/>
    <property type="molecule type" value="Genomic_DNA"/>
</dbReference>
<comment type="caution">
    <text evidence="3">The sequence shown here is derived from an EMBL/GenBank/DDBJ whole genome shotgun (WGS) entry which is preliminary data.</text>
</comment>
<name>A0A318KZ82_9FIRM</name>
<protein>
    <submittedName>
        <fullName evidence="3">Uncharacterized protein</fullName>
    </submittedName>
</protein>
<organism evidence="3 4">
    <name type="scientific">Dielma fastidiosa</name>
    <dbReference type="NCBI Taxonomy" id="1034346"/>
    <lineage>
        <taxon>Bacteria</taxon>
        <taxon>Bacillati</taxon>
        <taxon>Bacillota</taxon>
        <taxon>Erysipelotrichia</taxon>
        <taxon>Erysipelotrichales</taxon>
        <taxon>Erysipelotrichaceae</taxon>
        <taxon>Dielma</taxon>
    </lineage>
</organism>
<feature type="signal peptide" evidence="2">
    <location>
        <begin position="1"/>
        <end position="21"/>
    </location>
</feature>
<feature type="transmembrane region" description="Helical" evidence="1">
    <location>
        <begin position="188"/>
        <end position="206"/>
    </location>
</feature>
<gene>
    <name evidence="3" type="ORF">DES51_10794</name>
</gene>
<keyword evidence="2" id="KW-0732">Signal</keyword>
<evidence type="ECO:0000313" key="3">
    <source>
        <dbReference type="EMBL" id="PXX78553.1"/>
    </source>
</evidence>
<sequence length="211" mass="23716">MFRKILLSLSLLSCFMLPVHAEEALREDETALIERYETSVFKLGSCDATEYPKMPKSFIEAARQVIIENDFSEEEIQILNQGFDQILEILDTFVKANVVITADEFNTGLRGEADDRFYDFTALRSDLQKAAYQAYNDAGYKVLGLDGIKPLLEKDASLKKPIENDPLELDVKAQSANEGMSLYDTIKLIVEAASAVILLLGIYGFIKSKRK</sequence>
<keyword evidence="1" id="KW-1133">Transmembrane helix</keyword>
<feature type="chain" id="PRO_5016370199" evidence="2">
    <location>
        <begin position="22"/>
        <end position="211"/>
    </location>
</feature>
<dbReference type="RefSeq" id="WP_022939235.1">
    <property type="nucleotide sequence ID" value="NZ_CABKRQ010000008.1"/>
</dbReference>